<name>A0A2N9EZY6_FAGSY</name>
<evidence type="ECO:0000313" key="1">
    <source>
        <dbReference type="EMBL" id="SPC80428.1"/>
    </source>
</evidence>
<sequence length="142" mass="16305">MEDASLMLTNHREAVKVPSHGRSHFCARSLLRKKMRVWTLSQIEMTFSTANWLESVGHQWLRWGQPCLVGIYSDSTFMRGRGTFSNPSLIFVIPYRATDTTLDGASFPHGDDAHGLLWWCRLEYPLPCLEPCREGFLLCIIM</sequence>
<organism evidence="1">
    <name type="scientific">Fagus sylvatica</name>
    <name type="common">Beechnut</name>
    <dbReference type="NCBI Taxonomy" id="28930"/>
    <lineage>
        <taxon>Eukaryota</taxon>
        <taxon>Viridiplantae</taxon>
        <taxon>Streptophyta</taxon>
        <taxon>Embryophyta</taxon>
        <taxon>Tracheophyta</taxon>
        <taxon>Spermatophyta</taxon>
        <taxon>Magnoliopsida</taxon>
        <taxon>eudicotyledons</taxon>
        <taxon>Gunneridae</taxon>
        <taxon>Pentapetalae</taxon>
        <taxon>rosids</taxon>
        <taxon>fabids</taxon>
        <taxon>Fagales</taxon>
        <taxon>Fagaceae</taxon>
        <taxon>Fagus</taxon>
    </lineage>
</organism>
<reference evidence="1" key="1">
    <citation type="submission" date="2018-02" db="EMBL/GenBank/DDBJ databases">
        <authorList>
            <person name="Cohen D.B."/>
            <person name="Kent A.D."/>
        </authorList>
    </citation>
    <scope>NUCLEOTIDE SEQUENCE</scope>
</reference>
<proteinExistence type="predicted"/>
<gene>
    <name evidence="1" type="ORF">FSB_LOCUS8310</name>
</gene>
<dbReference type="AlphaFoldDB" id="A0A2N9EZY6"/>
<accession>A0A2N9EZY6</accession>
<protein>
    <submittedName>
        <fullName evidence="1">Uncharacterized protein</fullName>
    </submittedName>
</protein>
<dbReference type="EMBL" id="OIVN01000447">
    <property type="protein sequence ID" value="SPC80428.1"/>
    <property type="molecule type" value="Genomic_DNA"/>
</dbReference>